<reference evidence="3 4" key="1">
    <citation type="journal article" date="2018" name="Cell">
        <title>The Chara Genome: Secondary Complexity and Implications for Plant Terrestrialization.</title>
        <authorList>
            <person name="Nishiyama T."/>
            <person name="Sakayama H."/>
            <person name="Vries J.D."/>
            <person name="Buschmann H."/>
            <person name="Saint-Marcoux D."/>
            <person name="Ullrich K.K."/>
            <person name="Haas F.B."/>
            <person name="Vanderstraeten L."/>
            <person name="Becker D."/>
            <person name="Lang D."/>
            <person name="Vosolsobe S."/>
            <person name="Rombauts S."/>
            <person name="Wilhelmsson P.K.I."/>
            <person name="Janitza P."/>
            <person name="Kern R."/>
            <person name="Heyl A."/>
            <person name="Rumpler F."/>
            <person name="Villalobos L.I.A.C."/>
            <person name="Clay J.M."/>
            <person name="Skokan R."/>
            <person name="Toyoda A."/>
            <person name="Suzuki Y."/>
            <person name="Kagoshima H."/>
            <person name="Schijlen E."/>
            <person name="Tajeshwar N."/>
            <person name="Catarino B."/>
            <person name="Hetherington A.J."/>
            <person name="Saltykova A."/>
            <person name="Bonnot C."/>
            <person name="Breuninger H."/>
            <person name="Symeonidi A."/>
            <person name="Radhakrishnan G.V."/>
            <person name="Van Nieuwerburgh F."/>
            <person name="Deforce D."/>
            <person name="Chang C."/>
            <person name="Karol K.G."/>
            <person name="Hedrich R."/>
            <person name="Ulvskov P."/>
            <person name="Glockner G."/>
            <person name="Delwiche C.F."/>
            <person name="Petrasek J."/>
            <person name="Van de Peer Y."/>
            <person name="Friml J."/>
            <person name="Beilby M."/>
            <person name="Dolan L."/>
            <person name="Kohara Y."/>
            <person name="Sugano S."/>
            <person name="Fujiyama A."/>
            <person name="Delaux P.-M."/>
            <person name="Quint M."/>
            <person name="TheiBen G."/>
            <person name="Hagemann M."/>
            <person name="Harholt J."/>
            <person name="Dunand C."/>
            <person name="Zachgo S."/>
            <person name="Langdale J."/>
            <person name="Maumus F."/>
            <person name="Straeten D.V.D."/>
            <person name="Gould S.B."/>
            <person name="Rensing S.A."/>
        </authorList>
    </citation>
    <scope>NUCLEOTIDE SEQUENCE [LARGE SCALE GENOMIC DNA]</scope>
    <source>
        <strain evidence="3 4">S276</strain>
    </source>
</reference>
<comment type="caution">
    <text evidence="3">The sequence shown here is derived from an EMBL/GenBank/DDBJ whole genome shotgun (WGS) entry which is preliminary data.</text>
</comment>
<protein>
    <recommendedName>
        <fullName evidence="2">Squalene cyclase N-terminal domain-containing protein</fullName>
    </recommendedName>
</protein>
<dbReference type="Gramene" id="GBG74114">
    <property type="protein sequence ID" value="GBG74114"/>
    <property type="gene ID" value="CBR_g17825"/>
</dbReference>
<comment type="similarity">
    <text evidence="1">Belongs to the terpene cyclase/mutase family.</text>
</comment>
<dbReference type="InterPro" id="IPR032697">
    <property type="entry name" value="SQ_cyclase_N"/>
</dbReference>
<feature type="domain" description="Squalene cyclase N-terminal" evidence="2">
    <location>
        <begin position="100"/>
        <end position="226"/>
    </location>
</feature>
<organism evidence="3 4">
    <name type="scientific">Chara braunii</name>
    <name type="common">Braun's stonewort</name>
    <dbReference type="NCBI Taxonomy" id="69332"/>
    <lineage>
        <taxon>Eukaryota</taxon>
        <taxon>Viridiplantae</taxon>
        <taxon>Streptophyta</taxon>
        <taxon>Charophyceae</taxon>
        <taxon>Charales</taxon>
        <taxon>Characeae</taxon>
        <taxon>Chara</taxon>
    </lineage>
</organism>
<dbReference type="AlphaFoldDB" id="A0A388KVM6"/>
<evidence type="ECO:0000256" key="1">
    <source>
        <dbReference type="ARBA" id="ARBA00009755"/>
    </source>
</evidence>
<dbReference type="Proteomes" id="UP000265515">
    <property type="component" value="Unassembled WGS sequence"/>
</dbReference>
<dbReference type="PANTHER" id="PTHR11764">
    <property type="entry name" value="TERPENE CYCLASE/MUTASE FAMILY MEMBER"/>
    <property type="match status" value="1"/>
</dbReference>
<dbReference type="OrthoDB" id="21502at2759"/>
<dbReference type="GO" id="GO:0016866">
    <property type="term" value="F:intramolecular transferase activity"/>
    <property type="evidence" value="ECO:0007669"/>
    <property type="project" value="InterPro"/>
</dbReference>
<sequence>MWRLKVGTGRTDPYLRTVKNHEGREVWEYEFRGGTEEERAHVEHLRSEFKKHRLEKKHSSDEMLRYRLSCINPLPPMPAKVSVAEGRSASAEDVDVTLRRAIRFYSTMQEEDGHWGGDYGGPMFLMPGLLIACYSTGVLNFVLTEEHKEEMRRYLYNHQNADGGWGLHIEGHSTMFGSVLSYVSLRLLGEGPEDGEDNAMSRGRNWILDHGGATFITSWGKFWLAVQ</sequence>
<proteinExistence type="inferred from homology"/>
<evidence type="ECO:0000313" key="4">
    <source>
        <dbReference type="Proteomes" id="UP000265515"/>
    </source>
</evidence>
<dbReference type="STRING" id="69332.A0A388KVM6"/>
<evidence type="ECO:0000259" key="2">
    <source>
        <dbReference type="Pfam" id="PF13249"/>
    </source>
</evidence>
<dbReference type="InterPro" id="IPR018333">
    <property type="entry name" value="Squalene_cyclase"/>
</dbReference>
<dbReference type="Pfam" id="PF13249">
    <property type="entry name" value="SQHop_cyclase_N"/>
    <property type="match status" value="1"/>
</dbReference>
<accession>A0A388KVM6</accession>
<gene>
    <name evidence="3" type="ORF">CBR_g17825</name>
</gene>
<dbReference type="GO" id="GO:0005811">
    <property type="term" value="C:lipid droplet"/>
    <property type="evidence" value="ECO:0007669"/>
    <property type="project" value="InterPro"/>
</dbReference>
<dbReference type="GO" id="GO:0016104">
    <property type="term" value="P:triterpenoid biosynthetic process"/>
    <property type="evidence" value="ECO:0007669"/>
    <property type="project" value="InterPro"/>
</dbReference>
<dbReference type="Gene3D" id="1.50.10.20">
    <property type="match status" value="1"/>
</dbReference>
<keyword evidence="4" id="KW-1185">Reference proteome</keyword>
<name>A0A388KVM6_CHABU</name>
<evidence type="ECO:0000313" key="3">
    <source>
        <dbReference type="EMBL" id="GBG74114.1"/>
    </source>
</evidence>
<dbReference type="OMA" id="WILEHDS"/>
<dbReference type="EMBL" id="BFEA01000197">
    <property type="protein sequence ID" value="GBG74114.1"/>
    <property type="molecule type" value="Genomic_DNA"/>
</dbReference>
<dbReference type="SUPFAM" id="SSF48239">
    <property type="entry name" value="Terpenoid cyclases/Protein prenyltransferases"/>
    <property type="match status" value="1"/>
</dbReference>
<dbReference type="PANTHER" id="PTHR11764:SF20">
    <property type="entry name" value="LANOSTEROL SYNTHASE"/>
    <property type="match status" value="1"/>
</dbReference>
<dbReference type="InterPro" id="IPR008930">
    <property type="entry name" value="Terpenoid_cyclase/PrenylTrfase"/>
</dbReference>